<dbReference type="OrthoDB" id="337581at2759"/>
<evidence type="ECO:0000256" key="1">
    <source>
        <dbReference type="PROSITE-ProRule" id="PRU00325"/>
    </source>
</evidence>
<name>A0A553MS47_9TELE</name>
<sequence length="253" mass="28802">MQFQLSNRGGAVTESRLLPKKKKNATGCGKPEHGASWTHLRFCCRAAIERHPENLLRNETELHFVFGSCALQALDLVDQRSVTCVSSPSGRKVFQVLGGSGRQYTCFTSCLYCPCPAYSFTVLRRNDSLMCKHLLAACLCQAMGLCQQEQRSNTYEEKRKLIDVLRDQYFIHQMLLDVSLNRVNNVFQECSANANKCTFFLRWPLLEARKHINIRLNNVTLCFNKWKDDFTVTDPSGAKRSVQTKPKLIKATL</sequence>
<evidence type="ECO:0000259" key="2">
    <source>
        <dbReference type="PROSITE" id="PS50966"/>
    </source>
</evidence>
<dbReference type="STRING" id="623744.A0A553MS47"/>
<keyword evidence="1" id="KW-0479">Metal-binding</keyword>
<proteinExistence type="predicted"/>
<gene>
    <name evidence="3" type="ORF">DNTS_026866</name>
</gene>
<evidence type="ECO:0000313" key="4">
    <source>
        <dbReference type="Proteomes" id="UP000316079"/>
    </source>
</evidence>
<evidence type="ECO:0000313" key="3">
    <source>
        <dbReference type="EMBL" id="TRY56002.1"/>
    </source>
</evidence>
<feature type="domain" description="SWIM-type" evidence="2">
    <location>
        <begin position="104"/>
        <end position="142"/>
    </location>
</feature>
<dbReference type="PROSITE" id="PS50966">
    <property type="entry name" value="ZF_SWIM"/>
    <property type="match status" value="1"/>
</dbReference>
<comment type="caution">
    <text evidence="3">The sequence shown here is derived from an EMBL/GenBank/DDBJ whole genome shotgun (WGS) entry which is preliminary data.</text>
</comment>
<dbReference type="GO" id="GO:0008270">
    <property type="term" value="F:zinc ion binding"/>
    <property type="evidence" value="ECO:0007669"/>
    <property type="project" value="UniProtKB-KW"/>
</dbReference>
<protein>
    <recommendedName>
        <fullName evidence="2">SWIM-type domain-containing protein</fullName>
    </recommendedName>
</protein>
<dbReference type="GO" id="GO:0097196">
    <property type="term" value="C:Shu complex"/>
    <property type="evidence" value="ECO:0007669"/>
    <property type="project" value="TreeGrafter"/>
</dbReference>
<dbReference type="AlphaFoldDB" id="A0A553MS47"/>
<reference evidence="3 4" key="1">
    <citation type="journal article" date="2019" name="Sci. Data">
        <title>Hybrid genome assembly and annotation of Danionella translucida.</title>
        <authorList>
            <person name="Kadobianskyi M."/>
            <person name="Schulze L."/>
            <person name="Schuelke M."/>
            <person name="Judkewitz B."/>
        </authorList>
    </citation>
    <scope>NUCLEOTIDE SEQUENCE [LARGE SCALE GENOMIC DNA]</scope>
    <source>
        <strain evidence="3 4">Bolton</strain>
    </source>
</reference>
<dbReference type="InterPro" id="IPR007527">
    <property type="entry name" value="Znf_SWIM"/>
</dbReference>
<keyword evidence="1" id="KW-0862">Zinc</keyword>
<organism evidence="3 4">
    <name type="scientific">Danionella cerebrum</name>
    <dbReference type="NCBI Taxonomy" id="2873325"/>
    <lineage>
        <taxon>Eukaryota</taxon>
        <taxon>Metazoa</taxon>
        <taxon>Chordata</taxon>
        <taxon>Craniata</taxon>
        <taxon>Vertebrata</taxon>
        <taxon>Euteleostomi</taxon>
        <taxon>Actinopterygii</taxon>
        <taxon>Neopterygii</taxon>
        <taxon>Teleostei</taxon>
        <taxon>Ostariophysi</taxon>
        <taxon>Cypriniformes</taxon>
        <taxon>Danionidae</taxon>
        <taxon>Danioninae</taxon>
        <taxon>Danionella</taxon>
    </lineage>
</organism>
<keyword evidence="1" id="KW-0863">Zinc-finger</keyword>
<dbReference type="PANTHER" id="PTHR28498:SF1">
    <property type="entry name" value="ZINC FINGER SWIM DOMAIN-CONTAINING PROTEIN 7"/>
    <property type="match status" value="1"/>
</dbReference>
<dbReference type="EMBL" id="SRMA01027300">
    <property type="protein sequence ID" value="TRY56002.1"/>
    <property type="molecule type" value="Genomic_DNA"/>
</dbReference>
<accession>A0A553MS47</accession>
<dbReference type="GO" id="GO:0000724">
    <property type="term" value="P:double-strand break repair via homologous recombination"/>
    <property type="evidence" value="ECO:0007669"/>
    <property type="project" value="TreeGrafter"/>
</dbReference>
<dbReference type="PANTHER" id="PTHR28498">
    <property type="entry name" value="ZINC FINGER SWIM DOMAIN-CONTAINING PROTEIN 7"/>
    <property type="match status" value="1"/>
</dbReference>
<keyword evidence="4" id="KW-1185">Reference proteome</keyword>
<dbReference type="Proteomes" id="UP000316079">
    <property type="component" value="Unassembled WGS sequence"/>
</dbReference>